<name>A0ACC2CPZ4_DIPCM</name>
<organism evidence="1 2">
    <name type="scientific">Diphasiastrum complanatum</name>
    <name type="common">Issler's clubmoss</name>
    <name type="synonym">Lycopodium complanatum</name>
    <dbReference type="NCBI Taxonomy" id="34168"/>
    <lineage>
        <taxon>Eukaryota</taxon>
        <taxon>Viridiplantae</taxon>
        <taxon>Streptophyta</taxon>
        <taxon>Embryophyta</taxon>
        <taxon>Tracheophyta</taxon>
        <taxon>Lycopodiopsida</taxon>
        <taxon>Lycopodiales</taxon>
        <taxon>Lycopodiaceae</taxon>
        <taxon>Lycopodioideae</taxon>
        <taxon>Diphasiastrum</taxon>
    </lineage>
</organism>
<proteinExistence type="predicted"/>
<gene>
    <name evidence="1" type="ORF">O6H91_09G064400</name>
</gene>
<keyword evidence="2" id="KW-1185">Reference proteome</keyword>
<protein>
    <submittedName>
        <fullName evidence="1">Uncharacterized protein</fullName>
    </submittedName>
</protein>
<accession>A0ACC2CPZ4</accession>
<reference evidence="2" key="1">
    <citation type="journal article" date="2024" name="Proc. Natl. Acad. Sci. U.S.A.">
        <title>Extraordinary preservation of gene collinearity over three hundred million years revealed in homosporous lycophytes.</title>
        <authorList>
            <person name="Li C."/>
            <person name="Wickell D."/>
            <person name="Kuo L.Y."/>
            <person name="Chen X."/>
            <person name="Nie B."/>
            <person name="Liao X."/>
            <person name="Peng D."/>
            <person name="Ji J."/>
            <person name="Jenkins J."/>
            <person name="Williams M."/>
            <person name="Shu S."/>
            <person name="Plott C."/>
            <person name="Barry K."/>
            <person name="Rajasekar S."/>
            <person name="Grimwood J."/>
            <person name="Han X."/>
            <person name="Sun S."/>
            <person name="Hou Z."/>
            <person name="He W."/>
            <person name="Dai G."/>
            <person name="Sun C."/>
            <person name="Schmutz J."/>
            <person name="Leebens-Mack J.H."/>
            <person name="Li F.W."/>
            <person name="Wang L."/>
        </authorList>
    </citation>
    <scope>NUCLEOTIDE SEQUENCE [LARGE SCALE GENOMIC DNA]</scope>
    <source>
        <strain evidence="2">cv. PW_Plant_1</strain>
    </source>
</reference>
<comment type="caution">
    <text evidence="1">The sequence shown here is derived from an EMBL/GenBank/DDBJ whole genome shotgun (WGS) entry which is preliminary data.</text>
</comment>
<dbReference type="Proteomes" id="UP001162992">
    <property type="component" value="Chromosome 9"/>
</dbReference>
<evidence type="ECO:0000313" key="2">
    <source>
        <dbReference type="Proteomes" id="UP001162992"/>
    </source>
</evidence>
<evidence type="ECO:0000313" key="1">
    <source>
        <dbReference type="EMBL" id="KAJ7544091.1"/>
    </source>
</evidence>
<dbReference type="EMBL" id="CM055100">
    <property type="protein sequence ID" value="KAJ7544091.1"/>
    <property type="molecule type" value="Genomic_DNA"/>
</dbReference>
<sequence length="844" mass="96271">MALYRQGGGNALPMNGNHKTGPAHRLLVDHVSVDHHEEGGSSSQNGWLQGESSNVFGRSTVKWGRGKRFGRAVKNRKYSVWFLVAVLLFGVLATLFAADYWFAVGRAFTGERDSSTSNDFFDHQAHSRVIDHHSQTESQQEIVKHDITSGMNVVKDLNSKDSLKLDMGFHDVKHSSKEDTRSKVHFGLPVDGKVGHRDSRDWDSDDRKREPAGISLKQGAIHSENGEGNLSLLRWMVQPQDIEKKGLHNSQDMTRSGNVGRKGQLHNDSSSVLRKVEHVEGKTGGSRVEDLTNENLGLYNERGRKELRRYEEQFEADLKRDEESYSYEDKNNNKNLSKDTFQGEDVNEEALDDEEDDSDLKYRSLKGGYYMLPERQSMGRLRNQKENLQESGNGGTDSLSRHSTDQTSEVYKSRQMRSLFDETSSLGGNSIGGEANLQVQQLHLASKVDMSTFLEENKGITSQAKKSTHNWRIWDTRAFQGYGGKKRSGAPCEVNLLETTKGLKIPDYTPNFHNFSLNYVQSEEMPQGESDWHPRFAGHQTFRERENSFYARTQTIHCGFVQGPKGAPSTGFDLNDNDANYLRTCTIAVSSCVFGDRNFVRSPSHNKVSSFSKQGVCFVMFVDQKSLDVMIAEGRAPNADGRIGLWRVVLVENLPYNDSRFAGKVPKFLAHQLFPSARYSIWVDGKLRLQRDPILILEHLLWREHKEYAISNHYDRHCVSEEVQQNKQLSKFKLTAMDQQYAFYQKDGLPLFNHSDPNQLLTSYVPVGSFIVRAHTPMSNLFSCLWFNEVDRFTSWDQLSFAYTYLKLLRMNAGKHFHFLMFKDCERKALARLFGHKDRTDMMQ</sequence>